<reference evidence="2" key="1">
    <citation type="journal article" date="2019" name="Int. J. Syst. Evol. Microbiol.">
        <title>The Global Catalogue of Microorganisms (GCM) 10K type strain sequencing project: providing services to taxonomists for standard genome sequencing and annotation.</title>
        <authorList>
            <consortium name="The Broad Institute Genomics Platform"/>
            <consortium name="The Broad Institute Genome Sequencing Center for Infectious Disease"/>
            <person name="Wu L."/>
            <person name="Ma J."/>
        </authorList>
    </citation>
    <scope>NUCLEOTIDE SEQUENCE [LARGE SCALE GENOMIC DNA]</scope>
    <source>
        <strain evidence="2">JCM 16961</strain>
    </source>
</reference>
<gene>
    <name evidence="1" type="ORF">GCM10022377_23970</name>
</gene>
<comment type="caution">
    <text evidence="1">The sequence shown here is derived from an EMBL/GenBank/DDBJ whole genome shotgun (WGS) entry which is preliminary data.</text>
</comment>
<evidence type="ECO:0000313" key="2">
    <source>
        <dbReference type="Proteomes" id="UP001501536"/>
    </source>
</evidence>
<proteinExistence type="predicted"/>
<protein>
    <submittedName>
        <fullName evidence="1">Uncharacterized protein</fullName>
    </submittedName>
</protein>
<dbReference type="Proteomes" id="UP001501536">
    <property type="component" value="Unassembled WGS sequence"/>
</dbReference>
<sequence>MALEGYTLRSGYLGVLNTLGENLGDVETSKTELKTSVEDAKTAVKSSKISEALTSLHDEVVGANSEAAWQRGTNARDGAAQIRRAIIQSDQQMADDAYSTIQKTPDFHER</sequence>
<keyword evidence="2" id="KW-1185">Reference proteome</keyword>
<dbReference type="RefSeq" id="WP_344884932.1">
    <property type="nucleotide sequence ID" value="NZ_BAABCJ010000006.1"/>
</dbReference>
<evidence type="ECO:0000313" key="1">
    <source>
        <dbReference type="EMBL" id="GAA3709512.1"/>
    </source>
</evidence>
<name>A0ABP7DU41_9MICC</name>
<dbReference type="InterPro" id="IPR045436">
    <property type="entry name" value="DUF6507"/>
</dbReference>
<accession>A0ABP7DU41</accession>
<dbReference type="EMBL" id="BAABCJ010000006">
    <property type="protein sequence ID" value="GAA3709512.1"/>
    <property type="molecule type" value="Genomic_DNA"/>
</dbReference>
<organism evidence="1 2">
    <name type="scientific">Zhihengliuella alba</name>
    <dbReference type="NCBI Taxonomy" id="547018"/>
    <lineage>
        <taxon>Bacteria</taxon>
        <taxon>Bacillati</taxon>
        <taxon>Actinomycetota</taxon>
        <taxon>Actinomycetes</taxon>
        <taxon>Micrococcales</taxon>
        <taxon>Micrococcaceae</taxon>
        <taxon>Zhihengliuella</taxon>
    </lineage>
</organism>
<dbReference type="Pfam" id="PF20117">
    <property type="entry name" value="DUF6507"/>
    <property type="match status" value="1"/>
</dbReference>